<organism evidence="1 2">
    <name type="scientific">Acetobacter malorum</name>
    <dbReference type="NCBI Taxonomy" id="178901"/>
    <lineage>
        <taxon>Bacteria</taxon>
        <taxon>Pseudomonadati</taxon>
        <taxon>Pseudomonadota</taxon>
        <taxon>Alphaproteobacteria</taxon>
        <taxon>Acetobacterales</taxon>
        <taxon>Acetobacteraceae</taxon>
        <taxon>Acetobacter</taxon>
    </lineage>
</organism>
<dbReference type="EMBL" id="LVHD01000018">
    <property type="protein sequence ID" value="OAG75978.1"/>
    <property type="molecule type" value="Genomic_DNA"/>
</dbReference>
<dbReference type="PATRIC" id="fig|178901.10.peg.1815"/>
<accession>A0A087PKG6</accession>
<proteinExistence type="predicted"/>
<dbReference type="AlphaFoldDB" id="A0A087PKG6"/>
<comment type="caution">
    <text evidence="1">The sequence shown here is derived from an EMBL/GenBank/DDBJ whole genome shotgun (WGS) entry which is preliminary data.</text>
</comment>
<evidence type="ECO:0000313" key="2">
    <source>
        <dbReference type="Proteomes" id="UP000077349"/>
    </source>
</evidence>
<evidence type="ECO:0008006" key="3">
    <source>
        <dbReference type="Google" id="ProtNLM"/>
    </source>
</evidence>
<dbReference type="Proteomes" id="UP000077349">
    <property type="component" value="Unassembled WGS sequence"/>
</dbReference>
<reference evidence="1 2" key="1">
    <citation type="submission" date="2016-03" db="EMBL/GenBank/DDBJ databases">
        <title>Draft genome sequence of Acetobacter malorum CECT 7742, a strain isolated from strawberry vinegar.</title>
        <authorList>
            <person name="Sainz F."/>
            <person name="Mas A."/>
            <person name="Torija M.J."/>
        </authorList>
    </citation>
    <scope>NUCLEOTIDE SEQUENCE [LARGE SCALE GENOMIC DNA]</scope>
    <source>
        <strain evidence="1 2">CECT 7742</strain>
    </source>
</reference>
<name>A0A087PKG6_9PROT</name>
<protein>
    <recommendedName>
        <fullName evidence="3">LysM domain-containing protein</fullName>
    </recommendedName>
</protein>
<sequence>MAPTVKVSAADGTLYHVACRELGDATQWWRIAQLNGMSDPDLSGFSQPVTLALPSLDQTQTAGIPDYTS</sequence>
<dbReference type="STRING" id="178901.AmDm5_1871"/>
<gene>
    <name evidence="1" type="ORF">Amal_01748</name>
</gene>
<evidence type="ECO:0000313" key="1">
    <source>
        <dbReference type="EMBL" id="OAG75978.1"/>
    </source>
</evidence>